<evidence type="ECO:0000256" key="2">
    <source>
        <dbReference type="ARBA" id="ARBA00023043"/>
    </source>
</evidence>
<feature type="repeat" description="ANK" evidence="3">
    <location>
        <begin position="587"/>
        <end position="619"/>
    </location>
</feature>
<evidence type="ECO:0000313" key="5">
    <source>
        <dbReference type="EMBL" id="KAH0557909.1"/>
    </source>
</evidence>
<evidence type="ECO:0000256" key="3">
    <source>
        <dbReference type="PROSITE-ProRule" id="PRU00023"/>
    </source>
</evidence>
<proteinExistence type="predicted"/>
<protein>
    <submittedName>
        <fullName evidence="5">Uncharacterized protein</fullName>
    </submittedName>
</protein>
<keyword evidence="6" id="KW-1185">Reference proteome</keyword>
<keyword evidence="1" id="KW-0677">Repeat</keyword>
<evidence type="ECO:0000256" key="1">
    <source>
        <dbReference type="ARBA" id="ARBA00022737"/>
    </source>
</evidence>
<dbReference type="PROSITE" id="PS50297">
    <property type="entry name" value="ANK_REP_REGION"/>
    <property type="match status" value="3"/>
</dbReference>
<keyword evidence="2 3" id="KW-0040">ANK repeat</keyword>
<sequence length="910" mass="106207">MSNPGDTPLHWAILKQNEKAVKKLLEEGADLMAENDNHQNLLRVAVDLSGYNLIEINLLIEHISEDNITEEAYLKFLNDLVDDRQNIHAQNLLKRCLTFSYINKSYPTRPSNCLWAAVRIDPFCDVVKNMLKRGVNINYSHGDDGDYRTALHIACECDNSSMGELLLKNGAAASFNDRWPFNNINLCLNLYKSAVATRHNEIIVALLDRGIDVNSRLPGSTCSLLHRAVEVNNKKIVELLISKGAYVNIEGYLGQQPISRCFKREHSSIFDIFVGNKNLSFNSETLCISTRYFPADFLERIKPLLEKVKQCGFPEKKYDLFKDFRNCYDFVKFVIENTTFRKKFGNHLGKFLSMLFKLTFGPRMVGLSSIFIFLQRVGVTPFDCLFEREFSPERVRNHWNFYEFIELISQHMFKMRLLNQFVNEKDYQKVMEVAINLYRYEEKYKKEIEKMKATNTKAVKKLLEEGADLMAENDNYQNPLRIAVNLNIIYGYNHRLVDILTEHISEDNITEETYLKFLNDLVDDRQNIHAQNFLKRCLTFSYIDISYPTRPSNCLWAAVRIDAFCDVVENMLKRGVNINYSHVDDGDYRTALHVACECDNSSMGELLLKNGAAASFNERWPFNNINLCPNLYKSAVATRHNEIIVALLDRGIDVNSRLPGSSCSLLHRAVEVNNKKMIELLISKGAYVNIEGYLGQQPISRCFKREHSSILDIFVGNKNLSFNSETLYILTRYFPADFLERIKPLLEKVKQCGFPEKKYDLFKDFRDCYDFVKFVIENTTFRKKFGNHLGKLFEYALQVNIRTKNGWSVIYIHFSSTCRYEYLSSIYGTKINIKCDKGVTHFDCLFEREFSPERVRNHWNFYEFIELISQHMFKMRLPNQFVNGKDYQKVMEMARNPYRYEEKYKKKSKR</sequence>
<feature type="coiled-coil region" evidence="4">
    <location>
        <begin position="14"/>
        <end position="41"/>
    </location>
</feature>
<organism evidence="5 6">
    <name type="scientific">Cotesia glomerata</name>
    <name type="common">Lepidopteran parasitic wasp</name>
    <name type="synonym">Apanteles glomeratus</name>
    <dbReference type="NCBI Taxonomy" id="32391"/>
    <lineage>
        <taxon>Eukaryota</taxon>
        <taxon>Metazoa</taxon>
        <taxon>Ecdysozoa</taxon>
        <taxon>Arthropoda</taxon>
        <taxon>Hexapoda</taxon>
        <taxon>Insecta</taxon>
        <taxon>Pterygota</taxon>
        <taxon>Neoptera</taxon>
        <taxon>Endopterygota</taxon>
        <taxon>Hymenoptera</taxon>
        <taxon>Apocrita</taxon>
        <taxon>Ichneumonoidea</taxon>
        <taxon>Braconidae</taxon>
        <taxon>Microgastrinae</taxon>
        <taxon>Cotesia</taxon>
    </lineage>
</organism>
<reference evidence="5 6" key="1">
    <citation type="journal article" date="2021" name="J. Hered.">
        <title>A chromosome-level genome assembly of the parasitoid wasp, Cotesia glomerata (Hymenoptera: Braconidae).</title>
        <authorList>
            <person name="Pinto B.J."/>
            <person name="Weis J.J."/>
            <person name="Gamble T."/>
            <person name="Ode P.J."/>
            <person name="Paul R."/>
            <person name="Zaspel J.M."/>
        </authorList>
    </citation>
    <scope>NUCLEOTIDE SEQUENCE [LARGE SCALE GENOMIC DNA]</scope>
    <source>
        <strain evidence="5">CgM1</strain>
    </source>
</reference>
<dbReference type="InterPro" id="IPR002110">
    <property type="entry name" value="Ankyrin_rpt"/>
</dbReference>
<dbReference type="AlphaFoldDB" id="A0AAV7IDC4"/>
<evidence type="ECO:0000313" key="6">
    <source>
        <dbReference type="Proteomes" id="UP000826195"/>
    </source>
</evidence>
<comment type="caution">
    <text evidence="5">The sequence shown here is derived from an EMBL/GenBank/DDBJ whole genome shotgun (WGS) entry which is preliminary data.</text>
</comment>
<feature type="repeat" description="ANK" evidence="3">
    <location>
        <begin position="146"/>
        <end position="178"/>
    </location>
</feature>
<dbReference type="InterPro" id="IPR036770">
    <property type="entry name" value="Ankyrin_rpt-contain_sf"/>
</dbReference>
<dbReference type="Proteomes" id="UP000826195">
    <property type="component" value="Unassembled WGS sequence"/>
</dbReference>
<dbReference type="PANTHER" id="PTHR24198:SF165">
    <property type="entry name" value="ANKYRIN REPEAT-CONTAINING PROTEIN-RELATED"/>
    <property type="match status" value="1"/>
</dbReference>
<dbReference type="Pfam" id="PF00023">
    <property type="entry name" value="Ank"/>
    <property type="match status" value="3"/>
</dbReference>
<gene>
    <name evidence="5" type="ORF">KQX54_012774</name>
</gene>
<name>A0AAV7IDC4_COTGL</name>
<accession>A0AAV7IDC4</accession>
<keyword evidence="4" id="KW-0175">Coiled coil</keyword>
<dbReference type="SMART" id="SM00248">
    <property type="entry name" value="ANK"/>
    <property type="match status" value="9"/>
</dbReference>
<feature type="repeat" description="ANK" evidence="3">
    <location>
        <begin position="4"/>
        <end position="36"/>
    </location>
</feature>
<feature type="repeat" description="ANK" evidence="3">
    <location>
        <begin position="661"/>
        <end position="693"/>
    </location>
</feature>
<dbReference type="SUPFAM" id="SSF48403">
    <property type="entry name" value="Ankyrin repeat"/>
    <property type="match status" value="2"/>
</dbReference>
<feature type="repeat" description="ANK" evidence="3">
    <location>
        <begin position="220"/>
        <end position="252"/>
    </location>
</feature>
<dbReference type="Gene3D" id="1.25.40.20">
    <property type="entry name" value="Ankyrin repeat-containing domain"/>
    <property type="match status" value="4"/>
</dbReference>
<dbReference type="Pfam" id="PF12796">
    <property type="entry name" value="Ank_2"/>
    <property type="match status" value="2"/>
</dbReference>
<dbReference type="PROSITE" id="PS50088">
    <property type="entry name" value="ANK_REPEAT"/>
    <property type="match status" value="5"/>
</dbReference>
<dbReference type="PANTHER" id="PTHR24198">
    <property type="entry name" value="ANKYRIN REPEAT AND PROTEIN KINASE DOMAIN-CONTAINING PROTEIN"/>
    <property type="match status" value="1"/>
</dbReference>
<evidence type="ECO:0000256" key="4">
    <source>
        <dbReference type="SAM" id="Coils"/>
    </source>
</evidence>
<dbReference type="EMBL" id="JAHXZJ010000747">
    <property type="protein sequence ID" value="KAH0557909.1"/>
    <property type="molecule type" value="Genomic_DNA"/>
</dbReference>